<dbReference type="InterPro" id="IPR021056">
    <property type="entry name" value="Mt_import_IM_translocase_Tim54"/>
</dbReference>
<sequence length="421" mass="45933">MAEPAPYLTQPQAPTPAATPAASAPKPPPPTTLGGKLRARLPSRGWMIFWTTFGTISGLLVRDHYRTVDARKRVIEKVDVIAKQPCGVHDLPRKVTIYITSPPGDGLHKTRHYFKEFVKPVLDGAALDYEVREAHGEGRIRTLVAADVRKKRQQAAGKAGVEAEVEEENKVPVKQIAESDGIIVLGRIALAEVLQGYNDGCLQSLEDPEPVVVAAAEDTTKEPAPVVMTEDTTTIKEAEQETSPTSGASVDNADIAAVETASLTENTAATTEEKPASTETATTSAPAKEEAKPVPAVIPQDESYFSLPPAGLEPVGYIPFKNLIGIKNWPKKFYALFNAWDCVEYAGAQVTKVAFAETRELTKDDLELGRDEEVLYKKYREPIDIEILDRVRDNVKIYITPAHLEKPAESQADNESKSLTQ</sequence>
<dbReference type="OrthoDB" id="5598305at2759"/>
<dbReference type="Proteomes" id="UP000807716">
    <property type="component" value="Unassembled WGS sequence"/>
</dbReference>
<keyword evidence="11" id="KW-0472">Membrane</keyword>
<dbReference type="AlphaFoldDB" id="A0A9P6QGR6"/>
<feature type="region of interest" description="Disordered" evidence="12">
    <location>
        <begin position="222"/>
        <end position="252"/>
    </location>
</feature>
<gene>
    <name evidence="13" type="primary">TIM54</name>
    <name evidence="13" type="ORF">DFQ27_007302</name>
</gene>
<accession>A0A9P6QGR6</accession>
<evidence type="ECO:0000256" key="7">
    <source>
        <dbReference type="ARBA" id="ARBA00022927"/>
    </source>
</evidence>
<reference evidence="13" key="1">
    <citation type="journal article" date="2020" name="Fungal Divers.">
        <title>Resolving the Mortierellaceae phylogeny through synthesis of multi-gene phylogenetics and phylogenomics.</title>
        <authorList>
            <person name="Vandepol N."/>
            <person name="Liber J."/>
            <person name="Desiro A."/>
            <person name="Na H."/>
            <person name="Kennedy M."/>
            <person name="Barry K."/>
            <person name="Grigoriev I.V."/>
            <person name="Miller A.N."/>
            <person name="O'Donnell K."/>
            <person name="Stajich J.E."/>
            <person name="Bonito G."/>
        </authorList>
    </citation>
    <scope>NUCLEOTIDE SEQUENCE</scope>
    <source>
        <strain evidence="13">BC1065</strain>
    </source>
</reference>
<evidence type="ECO:0000256" key="11">
    <source>
        <dbReference type="ARBA" id="ARBA00023136"/>
    </source>
</evidence>
<keyword evidence="5" id="KW-0812">Transmembrane</keyword>
<evidence type="ECO:0000313" key="14">
    <source>
        <dbReference type="Proteomes" id="UP000807716"/>
    </source>
</evidence>
<evidence type="ECO:0000256" key="8">
    <source>
        <dbReference type="ARBA" id="ARBA00022989"/>
    </source>
</evidence>
<comment type="similarity">
    <text evidence="2">Belongs to the TIM54 family.</text>
</comment>
<comment type="subcellular location">
    <subcellularLocation>
        <location evidence="1">Mitochondrion inner membrane</location>
        <topology evidence="1">Single-pass membrane protein</topology>
    </subcellularLocation>
</comment>
<keyword evidence="9" id="KW-0811">Translocation</keyword>
<evidence type="ECO:0000256" key="3">
    <source>
        <dbReference type="ARBA" id="ARBA00020796"/>
    </source>
</evidence>
<feature type="region of interest" description="Disordered" evidence="12">
    <location>
        <begin position="265"/>
        <end position="294"/>
    </location>
</feature>
<protein>
    <recommendedName>
        <fullName evidence="3">Mitochondrial import inner membrane translocase subunit TIM54</fullName>
    </recommendedName>
</protein>
<evidence type="ECO:0000313" key="13">
    <source>
        <dbReference type="EMBL" id="KAG0268193.1"/>
    </source>
</evidence>
<dbReference type="EMBL" id="JAAAJB010000057">
    <property type="protein sequence ID" value="KAG0268193.1"/>
    <property type="molecule type" value="Genomic_DNA"/>
</dbReference>
<dbReference type="Pfam" id="PF11711">
    <property type="entry name" value="Tim54"/>
    <property type="match status" value="1"/>
</dbReference>
<evidence type="ECO:0000256" key="4">
    <source>
        <dbReference type="ARBA" id="ARBA00022448"/>
    </source>
</evidence>
<evidence type="ECO:0000256" key="6">
    <source>
        <dbReference type="ARBA" id="ARBA00022792"/>
    </source>
</evidence>
<organism evidence="13 14">
    <name type="scientific">Actinomortierella ambigua</name>
    <dbReference type="NCBI Taxonomy" id="1343610"/>
    <lineage>
        <taxon>Eukaryota</taxon>
        <taxon>Fungi</taxon>
        <taxon>Fungi incertae sedis</taxon>
        <taxon>Mucoromycota</taxon>
        <taxon>Mortierellomycotina</taxon>
        <taxon>Mortierellomycetes</taxon>
        <taxon>Mortierellales</taxon>
        <taxon>Mortierellaceae</taxon>
        <taxon>Actinomortierella</taxon>
    </lineage>
</organism>
<keyword evidence="10" id="KW-0496">Mitochondrion</keyword>
<evidence type="ECO:0000256" key="12">
    <source>
        <dbReference type="SAM" id="MobiDB-lite"/>
    </source>
</evidence>
<feature type="compositionally biased region" description="Low complexity" evidence="12">
    <location>
        <begin position="277"/>
        <end position="286"/>
    </location>
</feature>
<dbReference type="GO" id="GO:0015031">
    <property type="term" value="P:protein transport"/>
    <property type="evidence" value="ECO:0007669"/>
    <property type="project" value="UniProtKB-KW"/>
</dbReference>
<evidence type="ECO:0000256" key="5">
    <source>
        <dbReference type="ARBA" id="ARBA00022692"/>
    </source>
</evidence>
<proteinExistence type="inferred from homology"/>
<evidence type="ECO:0000256" key="9">
    <source>
        <dbReference type="ARBA" id="ARBA00023010"/>
    </source>
</evidence>
<keyword evidence="4" id="KW-0813">Transport</keyword>
<keyword evidence="14" id="KW-1185">Reference proteome</keyword>
<keyword evidence="7" id="KW-0653">Protein transport</keyword>
<dbReference type="GO" id="GO:0005743">
    <property type="term" value="C:mitochondrial inner membrane"/>
    <property type="evidence" value="ECO:0007669"/>
    <property type="project" value="UniProtKB-SubCell"/>
</dbReference>
<name>A0A9P6QGR6_9FUNG</name>
<keyword evidence="6" id="KW-0999">Mitochondrion inner membrane</keyword>
<evidence type="ECO:0000256" key="2">
    <source>
        <dbReference type="ARBA" id="ARBA00006355"/>
    </source>
</evidence>
<feature type="compositionally biased region" description="Low complexity" evidence="12">
    <location>
        <begin position="1"/>
        <end position="24"/>
    </location>
</feature>
<keyword evidence="8" id="KW-1133">Transmembrane helix</keyword>
<comment type="caution">
    <text evidence="13">The sequence shown here is derived from an EMBL/GenBank/DDBJ whole genome shotgun (WGS) entry which is preliminary data.</text>
</comment>
<feature type="region of interest" description="Disordered" evidence="12">
    <location>
        <begin position="1"/>
        <end position="37"/>
    </location>
</feature>
<evidence type="ECO:0000256" key="1">
    <source>
        <dbReference type="ARBA" id="ARBA00004434"/>
    </source>
</evidence>
<evidence type="ECO:0000256" key="10">
    <source>
        <dbReference type="ARBA" id="ARBA00023128"/>
    </source>
</evidence>